<dbReference type="PROSITE" id="PS50017">
    <property type="entry name" value="DEATH_DOMAIN"/>
    <property type="match status" value="1"/>
</dbReference>
<evidence type="ECO:0000259" key="1">
    <source>
        <dbReference type="PROSITE" id="PS50017"/>
    </source>
</evidence>
<feature type="domain" description="Death" evidence="1">
    <location>
        <begin position="62"/>
        <end position="99"/>
    </location>
</feature>
<dbReference type="Gene3D" id="1.10.533.10">
    <property type="entry name" value="Death Domain, Fas"/>
    <property type="match status" value="1"/>
</dbReference>
<evidence type="ECO:0000313" key="3">
    <source>
        <dbReference type="Proteomes" id="UP000198287"/>
    </source>
</evidence>
<reference evidence="2 3" key="1">
    <citation type="submission" date="2015-12" db="EMBL/GenBank/DDBJ databases">
        <title>The genome of Folsomia candida.</title>
        <authorList>
            <person name="Faddeeva A."/>
            <person name="Derks M.F."/>
            <person name="Anvar Y."/>
            <person name="Smit S."/>
            <person name="Van Straalen N."/>
            <person name="Roelofs D."/>
        </authorList>
    </citation>
    <scope>NUCLEOTIDE SEQUENCE [LARGE SCALE GENOMIC DNA]</scope>
    <source>
        <strain evidence="2 3">VU population</strain>
        <tissue evidence="2">Whole body</tissue>
    </source>
</reference>
<organism evidence="2 3">
    <name type="scientific">Folsomia candida</name>
    <name type="common">Springtail</name>
    <dbReference type="NCBI Taxonomy" id="158441"/>
    <lineage>
        <taxon>Eukaryota</taxon>
        <taxon>Metazoa</taxon>
        <taxon>Ecdysozoa</taxon>
        <taxon>Arthropoda</taxon>
        <taxon>Hexapoda</taxon>
        <taxon>Collembola</taxon>
        <taxon>Entomobryomorpha</taxon>
        <taxon>Isotomoidea</taxon>
        <taxon>Isotomidae</taxon>
        <taxon>Proisotominae</taxon>
        <taxon>Folsomia</taxon>
    </lineage>
</organism>
<evidence type="ECO:0000313" key="2">
    <source>
        <dbReference type="EMBL" id="OXA64953.1"/>
    </source>
</evidence>
<dbReference type="CDD" id="cd01670">
    <property type="entry name" value="Death"/>
    <property type="match status" value="1"/>
</dbReference>
<name>A0A226F581_FOLCA</name>
<protein>
    <recommendedName>
        <fullName evidence="1">Death domain-containing protein</fullName>
    </recommendedName>
</protein>
<proteinExistence type="predicted"/>
<dbReference type="SUPFAM" id="SSF47986">
    <property type="entry name" value="DEATH domain"/>
    <property type="match status" value="1"/>
</dbReference>
<comment type="caution">
    <text evidence="2">The sequence shown here is derived from an EMBL/GenBank/DDBJ whole genome shotgun (WGS) entry which is preliminary data.</text>
</comment>
<gene>
    <name evidence="2" type="ORF">Fcan01_01580</name>
</gene>
<dbReference type="InterPro" id="IPR011029">
    <property type="entry name" value="DEATH-like_dom_sf"/>
</dbReference>
<dbReference type="Proteomes" id="UP000198287">
    <property type="component" value="Unassembled WGS sequence"/>
</dbReference>
<dbReference type="EMBL" id="LNIX01000001">
    <property type="protein sequence ID" value="OXA64953.1"/>
    <property type="molecule type" value="Genomic_DNA"/>
</dbReference>
<dbReference type="AlphaFoldDB" id="A0A226F581"/>
<accession>A0A226F581</accession>
<sequence>MTFTKVTVSKTAQVLTSAADTLLVENLRLFHDTLELPASHFEILRLRHLLGAEGYYGVFSKILEEWVNQSGLSASTDMLIRVLKEIEFISVAEKLEQEFPANLLIIISPSTLPTSENSTTPNQLPIYFQVGHRIPILSGDRKNCRLLCVTTRISELPRTPRE</sequence>
<dbReference type="InterPro" id="IPR000488">
    <property type="entry name" value="Death_dom"/>
</dbReference>
<dbReference type="GO" id="GO:0007165">
    <property type="term" value="P:signal transduction"/>
    <property type="evidence" value="ECO:0007669"/>
    <property type="project" value="InterPro"/>
</dbReference>
<keyword evidence="3" id="KW-1185">Reference proteome</keyword>